<keyword evidence="2" id="KW-0479">Metal-binding</keyword>
<comment type="caution">
    <text evidence="3">The sequence shown here is derived from an EMBL/GenBank/DDBJ whole genome shotgun (WGS) entry which is preliminary data.</text>
</comment>
<keyword evidence="4" id="KW-1185">Reference proteome</keyword>
<dbReference type="EMBL" id="BNJK01000002">
    <property type="protein sequence ID" value="GHO99397.1"/>
    <property type="molecule type" value="Genomic_DNA"/>
</dbReference>
<dbReference type="PANTHER" id="PTHR24305">
    <property type="entry name" value="CYTOCHROME P450"/>
    <property type="match status" value="1"/>
</dbReference>
<dbReference type="PANTHER" id="PTHR24305:SF166">
    <property type="entry name" value="CYTOCHROME P450 12A4, MITOCHONDRIAL-RELATED"/>
    <property type="match status" value="1"/>
</dbReference>
<comment type="cofactor">
    <cofactor evidence="2">
        <name>heme</name>
        <dbReference type="ChEBI" id="CHEBI:30413"/>
    </cofactor>
</comment>
<evidence type="ECO:0000256" key="1">
    <source>
        <dbReference type="ARBA" id="ARBA00010617"/>
    </source>
</evidence>
<dbReference type="InterPro" id="IPR036396">
    <property type="entry name" value="Cyt_P450_sf"/>
</dbReference>
<accession>A0A8J3N5L0</accession>
<reference evidence="3" key="1">
    <citation type="submission" date="2020-10" db="EMBL/GenBank/DDBJ databases">
        <title>Taxonomic study of unclassified bacteria belonging to the class Ktedonobacteria.</title>
        <authorList>
            <person name="Yabe S."/>
            <person name="Wang C.M."/>
            <person name="Zheng Y."/>
            <person name="Sakai Y."/>
            <person name="Cavaletti L."/>
            <person name="Monciardini P."/>
            <person name="Donadio S."/>
        </authorList>
    </citation>
    <scope>NUCLEOTIDE SEQUENCE</scope>
    <source>
        <strain evidence="3">ID150040</strain>
    </source>
</reference>
<organism evidence="3 4">
    <name type="scientific">Reticulibacter mediterranei</name>
    <dbReference type="NCBI Taxonomy" id="2778369"/>
    <lineage>
        <taxon>Bacteria</taxon>
        <taxon>Bacillati</taxon>
        <taxon>Chloroflexota</taxon>
        <taxon>Ktedonobacteria</taxon>
        <taxon>Ktedonobacterales</taxon>
        <taxon>Reticulibacteraceae</taxon>
        <taxon>Reticulibacter</taxon>
    </lineage>
</organism>
<dbReference type="AlphaFoldDB" id="A0A8J3N5L0"/>
<gene>
    <name evidence="3" type="ORF">KSF_094450</name>
</gene>
<dbReference type="PRINTS" id="PR00385">
    <property type="entry name" value="P450"/>
</dbReference>
<dbReference type="Pfam" id="PF00067">
    <property type="entry name" value="p450"/>
    <property type="match status" value="1"/>
</dbReference>
<dbReference type="Proteomes" id="UP000597444">
    <property type="component" value="Unassembled WGS sequence"/>
</dbReference>
<name>A0A8J3N5L0_9CHLR</name>
<feature type="binding site" description="axial binding residue" evidence="2">
    <location>
        <position position="398"/>
    </location>
    <ligand>
        <name>heme</name>
        <dbReference type="ChEBI" id="CHEBI:30413"/>
    </ligand>
    <ligandPart>
        <name>Fe</name>
        <dbReference type="ChEBI" id="CHEBI:18248"/>
    </ligandPart>
</feature>
<dbReference type="PRINTS" id="PR00463">
    <property type="entry name" value="EP450I"/>
</dbReference>
<dbReference type="RefSeq" id="WP_220210043.1">
    <property type="nucleotide sequence ID" value="NZ_BNJK01000002.1"/>
</dbReference>
<evidence type="ECO:0000313" key="4">
    <source>
        <dbReference type="Proteomes" id="UP000597444"/>
    </source>
</evidence>
<comment type="similarity">
    <text evidence="1">Belongs to the cytochrome P450 family.</text>
</comment>
<proteinExistence type="inferred from homology"/>
<keyword evidence="2" id="KW-0349">Heme</keyword>
<dbReference type="CDD" id="cd11053">
    <property type="entry name" value="CYP110-like"/>
    <property type="match status" value="1"/>
</dbReference>
<dbReference type="SUPFAM" id="SSF48264">
    <property type="entry name" value="Cytochrome P450"/>
    <property type="match status" value="1"/>
</dbReference>
<dbReference type="InterPro" id="IPR050121">
    <property type="entry name" value="Cytochrome_P450_monoxygenase"/>
</dbReference>
<dbReference type="InterPro" id="IPR001128">
    <property type="entry name" value="Cyt_P450"/>
</dbReference>
<dbReference type="InterPro" id="IPR002401">
    <property type="entry name" value="Cyt_P450_E_grp-I"/>
</dbReference>
<protein>
    <submittedName>
        <fullName evidence="3">Cytochrome P450</fullName>
    </submittedName>
</protein>
<evidence type="ECO:0000313" key="3">
    <source>
        <dbReference type="EMBL" id="GHO99397.1"/>
    </source>
</evidence>
<sequence length="471" mass="53361">MTTKTVSSRTIPGPAALPLLGGWTNMLKLFRYPCTYSRWLHDTYGDVVAMANGDPSYVFAFGPALNFHLLSQPAIFEAGKGTILKMPKDTAWGRLQFYNLLNMNGEHHKQQRHLMQPAFHKRQIGLYHNDMVALTGRMLERWQSLSQIDLHFEMKKLTQRITVKTLFGLDDEQEIDRIGTLLQQLIASQAYLLYTPPIDIPGLPYHRMLRLAEQLESFVRTLIARKREDTTSTDVLAALVHAHDEDGTKLTDDELIGHAFILYVAGHVTTSNALTWATFLLHQHPHIHADLLAELDGRLHGDAPDLQSLHQLSLLDGVVKESLRLLPPTPTSMRTAAAPCEVGGFELPKGATIFYSPFVTHRLPELYEDPDRFKPERWTTLNRTAYEYLPFAAGPHRCIGAEFAQQEMKVVLAMLLQRYRLAVVPNARIEPKGSNLDPAYGMPMRIIPQDRQFECIPVRGHIHRLVECPGM</sequence>
<dbReference type="GO" id="GO:0004497">
    <property type="term" value="F:monooxygenase activity"/>
    <property type="evidence" value="ECO:0007669"/>
    <property type="project" value="InterPro"/>
</dbReference>
<dbReference type="GO" id="GO:0020037">
    <property type="term" value="F:heme binding"/>
    <property type="evidence" value="ECO:0007669"/>
    <property type="project" value="InterPro"/>
</dbReference>
<dbReference type="GO" id="GO:0016705">
    <property type="term" value="F:oxidoreductase activity, acting on paired donors, with incorporation or reduction of molecular oxygen"/>
    <property type="evidence" value="ECO:0007669"/>
    <property type="project" value="InterPro"/>
</dbReference>
<keyword evidence="2" id="KW-0408">Iron</keyword>
<dbReference type="Gene3D" id="1.10.630.10">
    <property type="entry name" value="Cytochrome P450"/>
    <property type="match status" value="1"/>
</dbReference>
<evidence type="ECO:0000256" key="2">
    <source>
        <dbReference type="PIRSR" id="PIRSR602401-1"/>
    </source>
</evidence>
<dbReference type="GO" id="GO:0005506">
    <property type="term" value="F:iron ion binding"/>
    <property type="evidence" value="ECO:0007669"/>
    <property type="project" value="InterPro"/>
</dbReference>